<feature type="domain" description="Glutamine amidotransferase type-2" evidence="12">
    <location>
        <begin position="2"/>
        <end position="220"/>
    </location>
</feature>
<dbReference type="SUPFAM" id="SSF52402">
    <property type="entry name" value="Adenine nucleotide alpha hydrolases-like"/>
    <property type="match status" value="1"/>
</dbReference>
<feature type="binding site" evidence="10">
    <location>
        <position position="106"/>
    </location>
    <ligand>
        <name>L-glutamine</name>
        <dbReference type="ChEBI" id="CHEBI:58359"/>
    </ligand>
</feature>
<evidence type="ECO:0000313" key="13">
    <source>
        <dbReference type="EMBL" id="ROR22338.1"/>
    </source>
</evidence>
<evidence type="ECO:0000256" key="8">
    <source>
        <dbReference type="ARBA" id="ARBA00048741"/>
    </source>
</evidence>
<dbReference type="InterPro" id="IPR017932">
    <property type="entry name" value="GATase_2_dom"/>
</dbReference>
<dbReference type="GO" id="GO:0006529">
    <property type="term" value="P:asparagine biosynthetic process"/>
    <property type="evidence" value="ECO:0007669"/>
    <property type="project" value="UniProtKB-KW"/>
</dbReference>
<evidence type="ECO:0000313" key="14">
    <source>
        <dbReference type="Proteomes" id="UP000273083"/>
    </source>
</evidence>
<keyword evidence="6 9" id="KW-0061">Asparagine biosynthesis</keyword>
<dbReference type="AlphaFoldDB" id="A0A3N1X8M3"/>
<dbReference type="Pfam" id="PF13537">
    <property type="entry name" value="GATase_7"/>
    <property type="match status" value="1"/>
</dbReference>
<dbReference type="GO" id="GO:0004066">
    <property type="term" value="F:asparagine synthase (glutamine-hydrolyzing) activity"/>
    <property type="evidence" value="ECO:0007669"/>
    <property type="project" value="UniProtKB-EC"/>
</dbReference>
<dbReference type="NCBIfam" id="TIGR01536">
    <property type="entry name" value="asn_synth_AEB"/>
    <property type="match status" value="1"/>
</dbReference>
<evidence type="ECO:0000256" key="4">
    <source>
        <dbReference type="ARBA" id="ARBA00022741"/>
    </source>
</evidence>
<keyword evidence="5 10" id="KW-0067">ATP-binding</keyword>
<name>A0A3N1X8M3_9FIRM</name>
<dbReference type="PANTHER" id="PTHR43284:SF1">
    <property type="entry name" value="ASPARAGINE SYNTHETASE"/>
    <property type="match status" value="1"/>
</dbReference>
<evidence type="ECO:0000256" key="6">
    <source>
        <dbReference type="ARBA" id="ARBA00022888"/>
    </source>
</evidence>
<dbReference type="InterPro" id="IPR051786">
    <property type="entry name" value="ASN_synthetase/amidase"/>
</dbReference>
<feature type="active site" description="For GATase activity" evidence="9">
    <location>
        <position position="2"/>
    </location>
</feature>
<dbReference type="PIRSF" id="PIRSF001589">
    <property type="entry name" value="Asn_synthetase_glu-h"/>
    <property type="match status" value="1"/>
</dbReference>
<dbReference type="Pfam" id="PF00733">
    <property type="entry name" value="Asn_synthase"/>
    <property type="match status" value="1"/>
</dbReference>
<accession>A0A3N1X8M3</accession>
<protein>
    <recommendedName>
        <fullName evidence="3">asparagine synthase (glutamine-hydrolyzing)</fullName>
        <ecNumber evidence="3">6.3.5.4</ecNumber>
    </recommendedName>
</protein>
<evidence type="ECO:0000256" key="11">
    <source>
        <dbReference type="PIRSR" id="PIRSR001589-3"/>
    </source>
</evidence>
<evidence type="ECO:0000259" key="12">
    <source>
        <dbReference type="PROSITE" id="PS51278"/>
    </source>
</evidence>
<dbReference type="PROSITE" id="PS51278">
    <property type="entry name" value="GATASE_TYPE_2"/>
    <property type="match status" value="1"/>
</dbReference>
<evidence type="ECO:0000256" key="7">
    <source>
        <dbReference type="ARBA" id="ARBA00022962"/>
    </source>
</evidence>
<dbReference type="GO" id="GO:0005524">
    <property type="term" value="F:ATP binding"/>
    <property type="evidence" value="ECO:0007669"/>
    <property type="project" value="UniProtKB-KW"/>
</dbReference>
<keyword evidence="4 10" id="KW-0547">Nucleotide-binding</keyword>
<evidence type="ECO:0000256" key="9">
    <source>
        <dbReference type="PIRSR" id="PIRSR001589-1"/>
    </source>
</evidence>
<evidence type="ECO:0000256" key="3">
    <source>
        <dbReference type="ARBA" id="ARBA00012737"/>
    </source>
</evidence>
<dbReference type="InterPro" id="IPR029055">
    <property type="entry name" value="Ntn_hydrolases_N"/>
</dbReference>
<comment type="caution">
    <text evidence="13">The sequence shown here is derived from an EMBL/GenBank/DDBJ whole genome shotgun (WGS) entry which is preliminary data.</text>
</comment>
<proteinExistence type="inferred from homology"/>
<evidence type="ECO:0000256" key="1">
    <source>
        <dbReference type="ARBA" id="ARBA00005187"/>
    </source>
</evidence>
<dbReference type="InterPro" id="IPR014729">
    <property type="entry name" value="Rossmann-like_a/b/a_fold"/>
</dbReference>
<dbReference type="InterPro" id="IPR006426">
    <property type="entry name" value="Asn_synth_AEB"/>
</dbReference>
<comment type="similarity">
    <text evidence="2">Belongs to the asparagine synthetase family.</text>
</comment>
<evidence type="ECO:0000256" key="2">
    <source>
        <dbReference type="ARBA" id="ARBA00005752"/>
    </source>
</evidence>
<dbReference type="OrthoDB" id="9763290at2"/>
<gene>
    <name evidence="13" type="ORF">EDD66_11523</name>
</gene>
<evidence type="ECO:0000256" key="5">
    <source>
        <dbReference type="ARBA" id="ARBA00022840"/>
    </source>
</evidence>
<comment type="catalytic activity">
    <reaction evidence="8">
        <text>L-aspartate + L-glutamine + ATP + H2O = L-asparagine + L-glutamate + AMP + diphosphate + H(+)</text>
        <dbReference type="Rhea" id="RHEA:12228"/>
        <dbReference type="ChEBI" id="CHEBI:15377"/>
        <dbReference type="ChEBI" id="CHEBI:15378"/>
        <dbReference type="ChEBI" id="CHEBI:29985"/>
        <dbReference type="ChEBI" id="CHEBI:29991"/>
        <dbReference type="ChEBI" id="CHEBI:30616"/>
        <dbReference type="ChEBI" id="CHEBI:33019"/>
        <dbReference type="ChEBI" id="CHEBI:58048"/>
        <dbReference type="ChEBI" id="CHEBI:58359"/>
        <dbReference type="ChEBI" id="CHEBI:456215"/>
        <dbReference type="EC" id="6.3.5.4"/>
    </reaction>
</comment>
<dbReference type="InterPro" id="IPR033738">
    <property type="entry name" value="AsnB_N"/>
</dbReference>
<feature type="binding site" evidence="10">
    <location>
        <begin position="380"/>
        <end position="381"/>
    </location>
    <ligand>
        <name>ATP</name>
        <dbReference type="ChEBI" id="CHEBI:30616"/>
    </ligand>
</feature>
<dbReference type="GO" id="GO:0005829">
    <property type="term" value="C:cytosol"/>
    <property type="evidence" value="ECO:0007669"/>
    <property type="project" value="TreeGrafter"/>
</dbReference>
<feature type="binding site" evidence="10">
    <location>
        <position position="267"/>
    </location>
    <ligand>
        <name>ATP</name>
        <dbReference type="ChEBI" id="CHEBI:30616"/>
    </ligand>
</feature>
<dbReference type="CDD" id="cd00712">
    <property type="entry name" value="AsnB"/>
    <property type="match status" value="1"/>
</dbReference>
<dbReference type="InterPro" id="IPR001962">
    <property type="entry name" value="Asn_synthase"/>
</dbReference>
<comment type="pathway">
    <text evidence="1">Amino-acid biosynthesis; L-asparagine biosynthesis; L-asparagine from L-aspartate (L-Gln route): step 1/1.</text>
</comment>
<dbReference type="CDD" id="cd01991">
    <property type="entry name" value="Asn_synthase_B_C"/>
    <property type="match status" value="1"/>
</dbReference>
<keyword evidence="7 9" id="KW-0315">Glutamine amidotransferase</keyword>
<dbReference type="PANTHER" id="PTHR43284">
    <property type="entry name" value="ASPARAGINE SYNTHETASE (GLUTAMINE-HYDROLYZING)"/>
    <property type="match status" value="1"/>
</dbReference>
<keyword evidence="14" id="KW-1185">Reference proteome</keyword>
<evidence type="ECO:0000256" key="10">
    <source>
        <dbReference type="PIRSR" id="PIRSR001589-2"/>
    </source>
</evidence>
<dbReference type="Gene3D" id="3.60.20.10">
    <property type="entry name" value="Glutamine Phosphoribosylpyrophosphate, subunit 1, domain 1"/>
    <property type="match status" value="1"/>
</dbReference>
<dbReference type="Proteomes" id="UP000273083">
    <property type="component" value="Unassembled WGS sequence"/>
</dbReference>
<dbReference type="RefSeq" id="WP_123610784.1">
    <property type="nucleotide sequence ID" value="NZ_RJVG01000015.1"/>
</dbReference>
<reference evidence="13 14" key="1">
    <citation type="submission" date="2018-11" db="EMBL/GenBank/DDBJ databases">
        <title>Genomic Encyclopedia of Type Strains, Phase IV (KMG-IV): sequencing the most valuable type-strain genomes for metagenomic binning, comparative biology and taxonomic classification.</title>
        <authorList>
            <person name="Goeker M."/>
        </authorList>
    </citation>
    <scope>NUCLEOTIDE SEQUENCE [LARGE SCALE GENOMIC DNA]</scope>
    <source>
        <strain evidence="13 14">DSM 26537</strain>
    </source>
</reference>
<dbReference type="EC" id="6.3.5.4" evidence="3"/>
<organism evidence="13 14">
    <name type="scientific">Mobilisporobacter senegalensis</name>
    <dbReference type="NCBI Taxonomy" id="1329262"/>
    <lineage>
        <taxon>Bacteria</taxon>
        <taxon>Bacillati</taxon>
        <taxon>Bacillota</taxon>
        <taxon>Clostridia</taxon>
        <taxon>Lachnospirales</taxon>
        <taxon>Lachnospiraceae</taxon>
        <taxon>Mobilisporobacter</taxon>
    </lineage>
</organism>
<dbReference type="SUPFAM" id="SSF56235">
    <property type="entry name" value="N-terminal nucleophile aminohydrolases (Ntn hydrolases)"/>
    <property type="match status" value="1"/>
</dbReference>
<keyword evidence="9" id="KW-0028">Amino-acid biosynthesis</keyword>
<feature type="site" description="Important for beta-aspartyl-AMP intermediate formation" evidence="11">
    <location>
        <position position="382"/>
    </location>
</feature>
<dbReference type="Gene3D" id="3.40.50.620">
    <property type="entry name" value="HUPs"/>
    <property type="match status" value="1"/>
</dbReference>
<sequence length="617" mass="71106">MCGIAGFCDFTQNLNNEYTKNKNIVIEMGKTLEHRGPNDSGHYISEHVAFAHTRLAVIDLLGGVQPMKRIEKGYEYAVVYNGELYNTDEIREDLRRKGYTFNTTSDTEVLLVAYIEYGTDCPKYFNGIFSFAIWDSFHRLCFLCRDRFGVKPLFFSVVDQKVVFGSEIKALFEHPSIHPVINQYGLCEIFGLGPARSPGCGVYEGVNEVMPGHAAIIDYSGMKLYSYWSLTAEEHRDNYEQTVEKTRELLLDSIRRQLVSDVPICTLLSGGLDSSVVSAVAANVLKEEGKKLDTYSFDYNENTKFFKASSFQPTEDRPFVDIMVDAIGSNHIYLECDHHSLYETLYEAVIAKDLPGMADVDSSMLYFCRQIKKNHTVCLSGECADEIFGGYPWFRDEEAYNTNAFPWSKNLDYRKSILSPHLRKVLPLDDYVQSEYQKTIRAVPKLDGESKLPARQREISYLNTSWFMTTLLDRKDRMTMASGLEVRVPYADHRLIQYLYNVPWEYKYHNNEVKALLKDAVKGILPDEVLNRKKSPYPKTYDPKYENLLKEELRKIMSDDSAPIHMLIDHEAIHKLMEGNSDYGRPWFGQLMATPQLYAYLIQTNFWLKHYNVTLKI</sequence>
<dbReference type="EMBL" id="RJVG01000015">
    <property type="protein sequence ID" value="ROR22338.1"/>
    <property type="molecule type" value="Genomic_DNA"/>
</dbReference>